<evidence type="ECO:0000256" key="2">
    <source>
        <dbReference type="SAM" id="MobiDB-lite"/>
    </source>
</evidence>
<reference evidence="4" key="1">
    <citation type="journal article" date="2023" name="Science">
        <title>Genome structures resolve the early diversification of teleost fishes.</title>
        <authorList>
            <person name="Parey E."/>
            <person name="Louis A."/>
            <person name="Montfort J."/>
            <person name="Bouchez O."/>
            <person name="Roques C."/>
            <person name="Iampietro C."/>
            <person name="Lluch J."/>
            <person name="Castinel A."/>
            <person name="Donnadieu C."/>
            <person name="Desvignes T."/>
            <person name="Floi Bucao C."/>
            <person name="Jouanno E."/>
            <person name="Wen M."/>
            <person name="Mejri S."/>
            <person name="Dirks R."/>
            <person name="Jansen H."/>
            <person name="Henkel C."/>
            <person name="Chen W.J."/>
            <person name="Zahm M."/>
            <person name="Cabau C."/>
            <person name="Klopp C."/>
            <person name="Thompson A.W."/>
            <person name="Robinson-Rechavi M."/>
            <person name="Braasch I."/>
            <person name="Lecointre G."/>
            <person name="Bobe J."/>
            <person name="Postlethwait J.H."/>
            <person name="Berthelot C."/>
            <person name="Roest Crollius H."/>
            <person name="Guiguen Y."/>
        </authorList>
    </citation>
    <scope>NUCLEOTIDE SEQUENCE</scope>
    <source>
        <strain evidence="4">NC1722</strain>
    </source>
</reference>
<evidence type="ECO:0000256" key="1">
    <source>
        <dbReference type="ARBA" id="ARBA00022853"/>
    </source>
</evidence>
<dbReference type="GO" id="GO:0006325">
    <property type="term" value="P:chromatin organization"/>
    <property type="evidence" value="ECO:0007669"/>
    <property type="project" value="UniProtKB-KW"/>
</dbReference>
<evidence type="ECO:0000313" key="4">
    <source>
        <dbReference type="EMBL" id="KAJ8393431.1"/>
    </source>
</evidence>
<name>A0AAD7WDS6_9TELE</name>
<dbReference type="Gene3D" id="2.170.270.10">
    <property type="entry name" value="SET domain"/>
    <property type="match status" value="1"/>
</dbReference>
<feature type="non-terminal residue" evidence="4">
    <location>
        <position position="1"/>
    </location>
</feature>
<dbReference type="GO" id="GO:0070210">
    <property type="term" value="C:Rpd3L-Expanded complex"/>
    <property type="evidence" value="ECO:0007669"/>
    <property type="project" value="TreeGrafter"/>
</dbReference>
<keyword evidence="1" id="KW-0156">Chromatin regulator</keyword>
<feature type="compositionally biased region" description="Basic and acidic residues" evidence="2">
    <location>
        <begin position="285"/>
        <end position="303"/>
    </location>
</feature>
<protein>
    <recommendedName>
        <fullName evidence="3">SET domain-containing protein</fullName>
    </recommendedName>
</protein>
<dbReference type="PROSITE" id="PS50280">
    <property type="entry name" value="SET"/>
    <property type="match status" value="1"/>
</dbReference>
<dbReference type="InterPro" id="IPR046341">
    <property type="entry name" value="SET_dom_sf"/>
</dbReference>
<dbReference type="EMBL" id="JAINUG010000137">
    <property type="protein sequence ID" value="KAJ8393431.1"/>
    <property type="molecule type" value="Genomic_DNA"/>
</dbReference>
<evidence type="ECO:0000259" key="3">
    <source>
        <dbReference type="PROSITE" id="PS50280"/>
    </source>
</evidence>
<dbReference type="Pfam" id="PF00856">
    <property type="entry name" value="SET"/>
    <property type="match status" value="1"/>
</dbReference>
<sequence>MRAWMEHYEEASSNQYSEDMQLLLRVKEARDANTLHCSAHTAHFKPPVQSQVQKNKKILRAVCDLASDSLIMEYRGKFMLRQQFEANGYFFKRPYPFVLFYSKFHGLEVCVDARSFGNEARFLRRSCTPNAEVRHVIEDGTLHLYIYSVRPIVKGNEITIGFDYDYGSCKYKVDCACLRGSPQCPVLRQNVEPTENLGSANEARRRRGSRRDRDPSREREATQNQNITLDCDITNGSAKSKAVPDAKHRRLSPLRLSISNNQTREERKMEAILQAFARMEKREKRREQALERIGTKPDIKEEPPATPETEAPATLKPLEEAMKEEEEEEALVKPALVSV</sequence>
<feature type="domain" description="SET" evidence="3">
    <location>
        <begin position="46"/>
        <end position="163"/>
    </location>
</feature>
<dbReference type="Proteomes" id="UP001221898">
    <property type="component" value="Unassembled WGS sequence"/>
</dbReference>
<proteinExistence type="predicted"/>
<feature type="compositionally biased region" description="Polar residues" evidence="2">
    <location>
        <begin position="222"/>
        <end position="238"/>
    </location>
</feature>
<feature type="compositionally biased region" description="Low complexity" evidence="2">
    <location>
        <begin position="307"/>
        <end position="316"/>
    </location>
</feature>
<organism evidence="4 5">
    <name type="scientific">Aldrovandia affinis</name>
    <dbReference type="NCBI Taxonomy" id="143900"/>
    <lineage>
        <taxon>Eukaryota</taxon>
        <taxon>Metazoa</taxon>
        <taxon>Chordata</taxon>
        <taxon>Craniata</taxon>
        <taxon>Vertebrata</taxon>
        <taxon>Euteleostomi</taxon>
        <taxon>Actinopterygii</taxon>
        <taxon>Neopterygii</taxon>
        <taxon>Teleostei</taxon>
        <taxon>Notacanthiformes</taxon>
        <taxon>Halosauridae</taxon>
        <taxon>Aldrovandia</taxon>
    </lineage>
</organism>
<keyword evidence="5" id="KW-1185">Reference proteome</keyword>
<evidence type="ECO:0000313" key="5">
    <source>
        <dbReference type="Proteomes" id="UP001221898"/>
    </source>
</evidence>
<gene>
    <name evidence="4" type="ORF">AAFF_G00061530</name>
</gene>
<dbReference type="GO" id="GO:0034967">
    <property type="term" value="C:Set3 complex"/>
    <property type="evidence" value="ECO:0007669"/>
    <property type="project" value="TreeGrafter"/>
</dbReference>
<dbReference type="InterPro" id="IPR001214">
    <property type="entry name" value="SET_dom"/>
</dbReference>
<comment type="caution">
    <text evidence="4">The sequence shown here is derived from an EMBL/GenBank/DDBJ whole genome shotgun (WGS) entry which is preliminary data.</text>
</comment>
<feature type="region of interest" description="Disordered" evidence="2">
    <location>
        <begin position="195"/>
        <end position="248"/>
    </location>
</feature>
<feature type="compositionally biased region" description="Basic and acidic residues" evidence="2">
    <location>
        <begin position="211"/>
        <end position="221"/>
    </location>
</feature>
<dbReference type="GO" id="GO:0006355">
    <property type="term" value="P:regulation of DNA-templated transcription"/>
    <property type="evidence" value="ECO:0007669"/>
    <property type="project" value="TreeGrafter"/>
</dbReference>
<accession>A0AAD7WDS6</accession>
<dbReference type="PANTHER" id="PTHR46462:SF2">
    <property type="entry name" value="INACTIVE HISTONE-LYSINE N-METHYLTRANSFERASE 2E"/>
    <property type="match status" value="1"/>
</dbReference>
<dbReference type="PANTHER" id="PTHR46462">
    <property type="entry name" value="UPSET, ISOFORM A"/>
    <property type="match status" value="1"/>
</dbReference>
<feature type="region of interest" description="Disordered" evidence="2">
    <location>
        <begin position="285"/>
        <end position="339"/>
    </location>
</feature>
<dbReference type="SUPFAM" id="SSF82199">
    <property type="entry name" value="SET domain"/>
    <property type="match status" value="1"/>
</dbReference>
<dbReference type="AlphaFoldDB" id="A0AAD7WDS6"/>
<dbReference type="SMART" id="SM00317">
    <property type="entry name" value="SET"/>
    <property type="match status" value="1"/>
</dbReference>